<dbReference type="PANTHER" id="PTHR34986:SF1">
    <property type="entry name" value="PROTEIN YIAL"/>
    <property type="match status" value="1"/>
</dbReference>
<accession>A0A1G8K3V7</accession>
<dbReference type="SUPFAM" id="SSF51197">
    <property type="entry name" value="Clavaminate synthase-like"/>
    <property type="match status" value="1"/>
</dbReference>
<dbReference type="EMBL" id="FNDZ01000002">
    <property type="protein sequence ID" value="SDI38108.1"/>
    <property type="molecule type" value="Genomic_DNA"/>
</dbReference>
<proteinExistence type="predicted"/>
<name>A0A1G8K3V7_9CLOT</name>
<dbReference type="Gene3D" id="2.60.120.370">
    <property type="entry name" value="YhcH/YjgK/YiaL"/>
    <property type="match status" value="1"/>
</dbReference>
<evidence type="ECO:0000313" key="2">
    <source>
        <dbReference type="Proteomes" id="UP000183255"/>
    </source>
</evidence>
<evidence type="ECO:0000313" key="1">
    <source>
        <dbReference type="EMBL" id="SDI38108.1"/>
    </source>
</evidence>
<dbReference type="Proteomes" id="UP000183255">
    <property type="component" value="Unassembled WGS sequence"/>
</dbReference>
<dbReference type="InterPro" id="IPR004375">
    <property type="entry name" value="NanQ/TabA/YiaL"/>
</dbReference>
<dbReference type="GO" id="GO:0005829">
    <property type="term" value="C:cytosol"/>
    <property type="evidence" value="ECO:0007669"/>
    <property type="project" value="TreeGrafter"/>
</dbReference>
<dbReference type="InterPro" id="IPR037012">
    <property type="entry name" value="NanQ/TabA/YiaL_sf"/>
</dbReference>
<dbReference type="AlphaFoldDB" id="A0A1G8K3V7"/>
<sequence>MIMDHLSRISSYCFENENMRIAQEFLMKHDYRTLPKEKMEIKGDEVFLVYHDITQSPLEEAFYEAHRDYADIHFTLEGMNFIRSTLIDNIHITKAYVEEGDYLLGSYEGDSYTDSYMGPGYFAIYMPEDAHLTNAHPIERANVKKYVIKVKVR</sequence>
<dbReference type="RefSeq" id="WP_051651743.1">
    <property type="nucleotide sequence ID" value="NZ_FNDZ01000002.1"/>
</dbReference>
<gene>
    <name evidence="1" type="ORF">SAMN05421804_102194</name>
</gene>
<reference evidence="1 2" key="1">
    <citation type="submission" date="2016-10" db="EMBL/GenBank/DDBJ databases">
        <authorList>
            <person name="de Groot N.N."/>
        </authorList>
    </citation>
    <scope>NUCLEOTIDE SEQUENCE [LARGE SCALE GENOMIC DNA]</scope>
    <source>
        <strain evidence="1 2">CGMCC 1.5058</strain>
    </source>
</reference>
<dbReference type="PANTHER" id="PTHR34986">
    <property type="entry name" value="EVOLVED BETA-GALACTOSIDASE SUBUNIT BETA"/>
    <property type="match status" value="1"/>
</dbReference>
<dbReference type="NCBIfam" id="TIGR00022">
    <property type="entry name" value="YhcH/YjgK/YiaL family protein"/>
    <property type="match status" value="1"/>
</dbReference>
<organism evidence="1 2">
    <name type="scientific">Proteiniclasticum ruminis</name>
    <dbReference type="NCBI Taxonomy" id="398199"/>
    <lineage>
        <taxon>Bacteria</taxon>
        <taxon>Bacillati</taxon>
        <taxon>Bacillota</taxon>
        <taxon>Clostridia</taxon>
        <taxon>Eubacteriales</taxon>
        <taxon>Clostridiaceae</taxon>
        <taxon>Proteiniclasticum</taxon>
    </lineage>
</organism>
<protein>
    <submittedName>
        <fullName evidence="1">YhcH/YjgK/YiaL family protein</fullName>
    </submittedName>
</protein>
<dbReference type="Pfam" id="PF04074">
    <property type="entry name" value="DUF386"/>
    <property type="match status" value="1"/>
</dbReference>